<keyword evidence="2" id="KW-1003">Cell membrane</keyword>
<feature type="transmembrane region" description="Helical" evidence="6">
    <location>
        <begin position="148"/>
        <end position="166"/>
    </location>
</feature>
<evidence type="ECO:0000256" key="6">
    <source>
        <dbReference type="SAM" id="Phobius"/>
    </source>
</evidence>
<feature type="transmembrane region" description="Helical" evidence="6">
    <location>
        <begin position="60"/>
        <end position="82"/>
    </location>
</feature>
<evidence type="ECO:0000256" key="2">
    <source>
        <dbReference type="ARBA" id="ARBA00022475"/>
    </source>
</evidence>
<evidence type="ECO:0000256" key="4">
    <source>
        <dbReference type="ARBA" id="ARBA00022989"/>
    </source>
</evidence>
<evidence type="ECO:0000256" key="5">
    <source>
        <dbReference type="ARBA" id="ARBA00023136"/>
    </source>
</evidence>
<name>A0LL94_SYNFM</name>
<evidence type="ECO:0000256" key="1">
    <source>
        <dbReference type="ARBA" id="ARBA00004651"/>
    </source>
</evidence>
<dbReference type="PANTHER" id="PTHR43370">
    <property type="entry name" value="SUGAR ABC TRANSPORTER INTEGRAL MEMBRANE PROTEIN-RELATED"/>
    <property type="match status" value="1"/>
</dbReference>
<dbReference type="CDD" id="cd06580">
    <property type="entry name" value="TM_PBP1_transp_TpRbsC_like"/>
    <property type="match status" value="1"/>
</dbReference>
<dbReference type="RefSeq" id="WP_011699364.1">
    <property type="nucleotide sequence ID" value="NC_008554.1"/>
</dbReference>
<organism evidence="7 8">
    <name type="scientific">Syntrophobacter fumaroxidans (strain DSM 10017 / MPOB)</name>
    <dbReference type="NCBI Taxonomy" id="335543"/>
    <lineage>
        <taxon>Bacteria</taxon>
        <taxon>Pseudomonadati</taxon>
        <taxon>Thermodesulfobacteriota</taxon>
        <taxon>Syntrophobacteria</taxon>
        <taxon>Syntrophobacterales</taxon>
        <taxon>Syntrophobacteraceae</taxon>
        <taxon>Syntrophobacter</taxon>
    </lineage>
</organism>
<keyword evidence="3 6" id="KW-0812">Transmembrane</keyword>
<dbReference type="HOGENOM" id="CLU_040769_1_0_7"/>
<feature type="transmembrane region" description="Helical" evidence="6">
    <location>
        <begin position="276"/>
        <end position="294"/>
    </location>
</feature>
<dbReference type="GO" id="GO:0022857">
    <property type="term" value="F:transmembrane transporter activity"/>
    <property type="evidence" value="ECO:0007669"/>
    <property type="project" value="InterPro"/>
</dbReference>
<dbReference type="EMBL" id="CP000478">
    <property type="protein sequence ID" value="ABK18196.1"/>
    <property type="molecule type" value="Genomic_DNA"/>
</dbReference>
<gene>
    <name evidence="7" type="ordered locus">Sfum_2518</name>
</gene>
<dbReference type="Pfam" id="PF02653">
    <property type="entry name" value="BPD_transp_2"/>
    <property type="match status" value="1"/>
</dbReference>
<dbReference type="KEGG" id="sfu:Sfum_2518"/>
<dbReference type="GO" id="GO:0005886">
    <property type="term" value="C:plasma membrane"/>
    <property type="evidence" value="ECO:0007669"/>
    <property type="project" value="UniProtKB-SubCell"/>
</dbReference>
<dbReference type="AlphaFoldDB" id="A0LL94"/>
<evidence type="ECO:0000313" key="7">
    <source>
        <dbReference type="EMBL" id="ABK18196.1"/>
    </source>
</evidence>
<dbReference type="InParanoid" id="A0LL94"/>
<dbReference type="Proteomes" id="UP000001784">
    <property type="component" value="Chromosome"/>
</dbReference>
<feature type="transmembrane region" description="Helical" evidence="6">
    <location>
        <begin position="89"/>
        <end position="107"/>
    </location>
</feature>
<reference evidence="7 8" key="1">
    <citation type="submission" date="2006-10" db="EMBL/GenBank/DDBJ databases">
        <title>Complete sequence of Syntrophobacter fumaroxidans MPOB.</title>
        <authorList>
            <consortium name="US DOE Joint Genome Institute"/>
            <person name="Copeland A."/>
            <person name="Lucas S."/>
            <person name="Lapidus A."/>
            <person name="Barry K."/>
            <person name="Detter J.C."/>
            <person name="Glavina del Rio T."/>
            <person name="Hammon N."/>
            <person name="Israni S."/>
            <person name="Pitluck S."/>
            <person name="Goltsman E.G."/>
            <person name="Martinez M."/>
            <person name="Schmutz J."/>
            <person name="Larimer F."/>
            <person name="Land M."/>
            <person name="Hauser L."/>
            <person name="Kyrpides N."/>
            <person name="Kim E."/>
            <person name="Boone D.R."/>
            <person name="Brockman F."/>
            <person name="Culley D."/>
            <person name="Ferry J."/>
            <person name="Gunsalus R."/>
            <person name="McInerney M.J."/>
            <person name="Morrison M."/>
            <person name="Plugge C."/>
            <person name="Rohlin L."/>
            <person name="Scholten J."/>
            <person name="Sieber J."/>
            <person name="Stams A.J.M."/>
            <person name="Worm P."/>
            <person name="Henstra A.M."/>
            <person name="Richardson P."/>
        </authorList>
    </citation>
    <scope>NUCLEOTIDE SEQUENCE [LARGE SCALE GENOMIC DNA]</scope>
    <source>
        <strain evidence="8">DSM 10017 / MPOB</strain>
    </source>
</reference>
<evidence type="ECO:0000313" key="8">
    <source>
        <dbReference type="Proteomes" id="UP000001784"/>
    </source>
</evidence>
<accession>A0LL94</accession>
<dbReference type="STRING" id="335543.Sfum_2518"/>
<proteinExistence type="predicted"/>
<evidence type="ECO:0000256" key="3">
    <source>
        <dbReference type="ARBA" id="ARBA00022692"/>
    </source>
</evidence>
<comment type="subcellular location">
    <subcellularLocation>
        <location evidence="1">Cell membrane</location>
        <topology evidence="1">Multi-pass membrane protein</topology>
    </subcellularLocation>
</comment>
<feature type="transmembrane region" description="Helical" evidence="6">
    <location>
        <begin position="199"/>
        <end position="219"/>
    </location>
</feature>
<protein>
    <submittedName>
        <fullName evidence="7">Inner-membrane translocator</fullName>
    </submittedName>
</protein>
<dbReference type="InterPro" id="IPR001851">
    <property type="entry name" value="ABC_transp_permease"/>
</dbReference>
<dbReference type="PANTHER" id="PTHR43370:SF1">
    <property type="entry name" value="GUANOSINE ABC TRANSPORTER PERMEASE PROTEIN NUPQ"/>
    <property type="match status" value="1"/>
</dbReference>
<sequence precursor="true">MTTLLNLFLLALAKSTPLLLASFGGLLSELSGVINFAIEGMMLVGAFGAIWTVWATGSPWLGLLGGGFGGLVIGFLHAVVSLKLKANQIVSSIALNLLAAGITGTLLNQVFNVYGTSPAVPKLPGIGEAFCGVLGLPARPSSSVGEGLSIVVPIALAACIVLWVLLHRSRYGLHLRACGENPGGAEAAGLAVWRVRLSALLAGGFLAGIGGAYLAIGELSQFVEQMTQGRGYLAVAAVILGRWRPAGVMAAALLFGFSEAFSEWLGIQWVQVPSQFFLALPYLLCLLVLLLGLGKRQQPSALGRL</sequence>
<keyword evidence="5 6" id="KW-0472">Membrane</keyword>
<feature type="transmembrane region" description="Helical" evidence="6">
    <location>
        <begin position="33"/>
        <end position="54"/>
    </location>
</feature>
<dbReference type="eggNOG" id="COG1079">
    <property type="taxonomic scope" value="Bacteria"/>
</dbReference>
<keyword evidence="8" id="KW-1185">Reference proteome</keyword>
<keyword evidence="4 6" id="KW-1133">Transmembrane helix</keyword>
<feature type="transmembrane region" description="Helical" evidence="6">
    <location>
        <begin position="6"/>
        <end position="26"/>
    </location>
</feature>
<dbReference type="OrthoDB" id="9809785at2"/>